<name>A0A0D3DD16_BRAOL</name>
<dbReference type="eggNOG" id="ENOG502QTVM">
    <property type="taxonomic scope" value="Eukaryota"/>
</dbReference>
<dbReference type="InterPro" id="IPR033246">
    <property type="entry name" value="BIN4"/>
</dbReference>
<feature type="compositionally biased region" description="Low complexity" evidence="1">
    <location>
        <begin position="126"/>
        <end position="138"/>
    </location>
</feature>
<dbReference type="Gramene" id="Bo7g096670.1">
    <property type="protein sequence ID" value="Bo7g096670.1"/>
    <property type="gene ID" value="Bo7g096670"/>
</dbReference>
<reference evidence="2" key="2">
    <citation type="submission" date="2015-03" db="UniProtKB">
        <authorList>
            <consortium name="EnsemblPlants"/>
        </authorList>
    </citation>
    <scope>IDENTIFICATION</scope>
</reference>
<feature type="compositionally biased region" description="Basic and acidic residues" evidence="1">
    <location>
        <begin position="153"/>
        <end position="162"/>
    </location>
</feature>
<dbReference type="STRING" id="109376.A0A0D3DD16"/>
<feature type="compositionally biased region" description="Basic and acidic residues" evidence="1">
    <location>
        <begin position="94"/>
        <end position="119"/>
    </location>
</feature>
<dbReference type="EnsemblPlants" id="Bo7g096670.1">
    <property type="protein sequence ID" value="Bo7g096670.1"/>
    <property type="gene ID" value="Bo7g096670"/>
</dbReference>
<feature type="compositionally biased region" description="Basic residues" evidence="1">
    <location>
        <begin position="164"/>
        <end position="175"/>
    </location>
</feature>
<dbReference type="AlphaFoldDB" id="A0A0D3DD16"/>
<evidence type="ECO:0008006" key="4">
    <source>
        <dbReference type="Google" id="ProtNLM"/>
    </source>
</evidence>
<dbReference type="Proteomes" id="UP000032141">
    <property type="component" value="Chromosome C7"/>
</dbReference>
<dbReference type="GO" id="GO:0009330">
    <property type="term" value="C:DNA topoisomerase type II (double strand cut, ATP-hydrolyzing) complex"/>
    <property type="evidence" value="ECO:0007669"/>
    <property type="project" value="InterPro"/>
</dbReference>
<feature type="compositionally biased region" description="Basic and acidic residues" evidence="1">
    <location>
        <begin position="184"/>
        <end position="212"/>
    </location>
</feature>
<dbReference type="OMA" id="CIVNVGQ"/>
<sequence>MSSSSREGSPDWLRSFQAPTTSLLSLSSPDDSPPRESETISSLPVPDAVTIVEKESSVSLSRKDSKAKLVTKQVSIEQVFSRRKKKNADATVNLEDKENGSKVDGEEGSSKHKDAKEGDDYVWFVSSDSEPPSSEPMSQQVTMATEKDEDFVIEAKEGEPAVKKAPKKKSPKKKANSGGQSPKKASEQEILKTEDKDTDATVAEEVTKDKNVKPSSGSNSRLPLVLSEKVNRTKVLVECEGDSIDLSGDMGAVGRVVVSDTTEDVYLDLKGTIYKSTIVPSRTFCIVNVGQSEAKIEAIMNDFIQLTPQSNVYEAETMMEGTLEGFSFDSDDESNKNGKTASKPADQSGGAADVTNANGKAKAKSENVVGKKRGKPSKEKQQPAKKARSSAPKKTKPKK</sequence>
<dbReference type="GO" id="GO:0003690">
    <property type="term" value="F:double-stranded DNA binding"/>
    <property type="evidence" value="ECO:0007669"/>
    <property type="project" value="InterPro"/>
</dbReference>
<feature type="compositionally biased region" description="Basic residues" evidence="1">
    <location>
        <begin position="383"/>
        <end position="399"/>
    </location>
</feature>
<dbReference type="PANTHER" id="PTHR34810:SF1">
    <property type="entry name" value="DNA-BINDING PROTEIN BIN4"/>
    <property type="match status" value="1"/>
</dbReference>
<evidence type="ECO:0000313" key="3">
    <source>
        <dbReference type="Proteomes" id="UP000032141"/>
    </source>
</evidence>
<dbReference type="PANTHER" id="PTHR34810">
    <property type="entry name" value="DNA-BINDING PROTEIN BIN4"/>
    <property type="match status" value="1"/>
</dbReference>
<evidence type="ECO:0000313" key="2">
    <source>
        <dbReference type="EnsemblPlants" id="Bo7g096670.1"/>
    </source>
</evidence>
<proteinExistence type="predicted"/>
<dbReference type="HOGENOM" id="CLU_043348_0_0_1"/>
<dbReference type="GO" id="GO:0005634">
    <property type="term" value="C:nucleus"/>
    <property type="evidence" value="ECO:0007669"/>
    <property type="project" value="TreeGrafter"/>
</dbReference>
<evidence type="ECO:0000256" key="1">
    <source>
        <dbReference type="SAM" id="MobiDB-lite"/>
    </source>
</evidence>
<feature type="region of interest" description="Disordered" evidence="1">
    <location>
        <begin position="1"/>
        <end position="47"/>
    </location>
</feature>
<protein>
    <recommendedName>
        <fullName evidence="4">DNA-binding protein BIN4</fullName>
    </recommendedName>
</protein>
<accession>A0A0D3DD16</accession>
<dbReference type="GO" id="GO:0042023">
    <property type="term" value="P:DNA endoreduplication"/>
    <property type="evidence" value="ECO:0007669"/>
    <property type="project" value="InterPro"/>
</dbReference>
<reference evidence="2 3" key="1">
    <citation type="journal article" date="2014" name="Genome Biol.">
        <title>Transcriptome and methylome profiling reveals relics of genome dominance in the mesopolyploid Brassica oleracea.</title>
        <authorList>
            <person name="Parkin I.A."/>
            <person name="Koh C."/>
            <person name="Tang H."/>
            <person name="Robinson S.J."/>
            <person name="Kagale S."/>
            <person name="Clarke W.E."/>
            <person name="Town C.D."/>
            <person name="Nixon J."/>
            <person name="Krishnakumar V."/>
            <person name="Bidwell S.L."/>
            <person name="Denoeud F."/>
            <person name="Belcram H."/>
            <person name="Links M.G."/>
            <person name="Just J."/>
            <person name="Clarke C."/>
            <person name="Bender T."/>
            <person name="Huebert T."/>
            <person name="Mason A.S."/>
            <person name="Pires J.C."/>
            <person name="Barker G."/>
            <person name="Moore J."/>
            <person name="Walley P.G."/>
            <person name="Manoli S."/>
            <person name="Batley J."/>
            <person name="Edwards D."/>
            <person name="Nelson M.N."/>
            <person name="Wang X."/>
            <person name="Paterson A.H."/>
            <person name="King G."/>
            <person name="Bancroft I."/>
            <person name="Chalhoub B."/>
            <person name="Sharpe A.G."/>
        </authorList>
    </citation>
    <scope>NUCLEOTIDE SEQUENCE</scope>
    <source>
        <strain evidence="2 3">cv. TO1000</strain>
    </source>
</reference>
<feature type="compositionally biased region" description="Low complexity" evidence="1">
    <location>
        <begin position="19"/>
        <end position="30"/>
    </location>
</feature>
<dbReference type="GO" id="GO:0051276">
    <property type="term" value="P:chromosome organization"/>
    <property type="evidence" value="ECO:0007669"/>
    <property type="project" value="TreeGrafter"/>
</dbReference>
<organism evidence="2 3">
    <name type="scientific">Brassica oleracea var. oleracea</name>
    <dbReference type="NCBI Taxonomy" id="109376"/>
    <lineage>
        <taxon>Eukaryota</taxon>
        <taxon>Viridiplantae</taxon>
        <taxon>Streptophyta</taxon>
        <taxon>Embryophyta</taxon>
        <taxon>Tracheophyta</taxon>
        <taxon>Spermatophyta</taxon>
        <taxon>Magnoliopsida</taxon>
        <taxon>eudicotyledons</taxon>
        <taxon>Gunneridae</taxon>
        <taxon>Pentapetalae</taxon>
        <taxon>rosids</taxon>
        <taxon>malvids</taxon>
        <taxon>Brassicales</taxon>
        <taxon>Brassicaceae</taxon>
        <taxon>Brassiceae</taxon>
        <taxon>Brassica</taxon>
    </lineage>
</organism>
<feature type="region of interest" description="Disordered" evidence="1">
    <location>
        <begin position="78"/>
        <end position="220"/>
    </location>
</feature>
<keyword evidence="3" id="KW-1185">Reference proteome</keyword>
<feature type="region of interest" description="Disordered" evidence="1">
    <location>
        <begin position="325"/>
        <end position="399"/>
    </location>
</feature>